<gene>
    <name evidence="6" type="ORF">KC19_4G265900</name>
</gene>
<dbReference type="Gene3D" id="2.60.40.790">
    <property type="match status" value="1"/>
</dbReference>
<evidence type="ECO:0000256" key="3">
    <source>
        <dbReference type="RuleBase" id="RU003616"/>
    </source>
</evidence>
<protein>
    <recommendedName>
        <fullName evidence="8">HSP20-like chaperone</fullName>
    </recommendedName>
</protein>
<accession>A0A8T0IF25</accession>
<evidence type="ECO:0000313" key="7">
    <source>
        <dbReference type="Proteomes" id="UP000822688"/>
    </source>
</evidence>
<sequence>MTTLAPILTSDIPSILANSKLDMEPITIAAVFNPDGPIIVDDDAIIEFDAPISESLPLLQPHRQVERDTKAIANTRVDWRETPTTHVFQVDLPGVKKEDIKLQIIEGTTLEICGNRGKEEVRNIDKWHIVERTFGNFLRRFRLPQNANSEEIKASVENGVLTITISKHKKPEPNIQRINIS</sequence>
<dbReference type="PANTHER" id="PTHR11527">
    <property type="entry name" value="HEAT-SHOCK PROTEIN 20 FAMILY MEMBER"/>
    <property type="match status" value="1"/>
</dbReference>
<evidence type="ECO:0000259" key="5">
    <source>
        <dbReference type="PROSITE" id="PS51203"/>
    </source>
</evidence>
<reference evidence="6" key="1">
    <citation type="submission" date="2020-06" db="EMBL/GenBank/DDBJ databases">
        <title>WGS assembly of Ceratodon purpureus strain R40.</title>
        <authorList>
            <person name="Carey S.B."/>
            <person name="Jenkins J."/>
            <person name="Shu S."/>
            <person name="Lovell J.T."/>
            <person name="Sreedasyam A."/>
            <person name="Maumus F."/>
            <person name="Tiley G.P."/>
            <person name="Fernandez-Pozo N."/>
            <person name="Barry K."/>
            <person name="Chen C."/>
            <person name="Wang M."/>
            <person name="Lipzen A."/>
            <person name="Daum C."/>
            <person name="Saski C.A."/>
            <person name="Payton A.C."/>
            <person name="Mcbreen J.C."/>
            <person name="Conrad R.E."/>
            <person name="Kollar L.M."/>
            <person name="Olsson S."/>
            <person name="Huttunen S."/>
            <person name="Landis J.B."/>
            <person name="Wickett N.J."/>
            <person name="Johnson M.G."/>
            <person name="Rensing S.A."/>
            <person name="Grimwood J."/>
            <person name="Schmutz J."/>
            <person name="Mcdaniel S.F."/>
        </authorList>
    </citation>
    <scope>NUCLEOTIDE SEQUENCE</scope>
    <source>
        <strain evidence="6">R40</strain>
    </source>
</reference>
<dbReference type="CDD" id="cd06472">
    <property type="entry name" value="ACD_ScHsp26_like"/>
    <property type="match status" value="1"/>
</dbReference>
<dbReference type="InterPro" id="IPR008978">
    <property type="entry name" value="HSP20-like_chaperone"/>
</dbReference>
<dbReference type="InterPro" id="IPR007052">
    <property type="entry name" value="CS_dom"/>
</dbReference>
<name>A0A8T0IF25_CERPU</name>
<dbReference type="InterPro" id="IPR031107">
    <property type="entry name" value="Small_HSP"/>
</dbReference>
<dbReference type="Proteomes" id="UP000822688">
    <property type="component" value="Chromosome 4"/>
</dbReference>
<organism evidence="6 7">
    <name type="scientific">Ceratodon purpureus</name>
    <name type="common">Fire moss</name>
    <name type="synonym">Dicranum purpureum</name>
    <dbReference type="NCBI Taxonomy" id="3225"/>
    <lineage>
        <taxon>Eukaryota</taxon>
        <taxon>Viridiplantae</taxon>
        <taxon>Streptophyta</taxon>
        <taxon>Embryophyta</taxon>
        <taxon>Bryophyta</taxon>
        <taxon>Bryophytina</taxon>
        <taxon>Bryopsida</taxon>
        <taxon>Dicranidae</taxon>
        <taxon>Pseudoditrichales</taxon>
        <taxon>Ditrichaceae</taxon>
        <taxon>Ceratodon</taxon>
    </lineage>
</organism>
<evidence type="ECO:0000256" key="1">
    <source>
        <dbReference type="ARBA" id="ARBA00023016"/>
    </source>
</evidence>
<proteinExistence type="inferred from homology"/>
<dbReference type="PROSITE" id="PS01031">
    <property type="entry name" value="SHSP"/>
    <property type="match status" value="1"/>
</dbReference>
<dbReference type="AlphaFoldDB" id="A0A8T0IF25"/>
<keyword evidence="1" id="KW-0346">Stress response</keyword>
<evidence type="ECO:0000259" key="4">
    <source>
        <dbReference type="PROSITE" id="PS01031"/>
    </source>
</evidence>
<feature type="domain" description="CS" evidence="5">
    <location>
        <begin position="72"/>
        <end position="179"/>
    </location>
</feature>
<keyword evidence="7" id="KW-1185">Reference proteome</keyword>
<dbReference type="InterPro" id="IPR002068">
    <property type="entry name" value="A-crystallin/Hsp20_dom"/>
</dbReference>
<feature type="domain" description="SHSP" evidence="4">
    <location>
        <begin position="68"/>
        <end position="181"/>
    </location>
</feature>
<dbReference type="Pfam" id="PF00011">
    <property type="entry name" value="HSP20"/>
    <property type="match status" value="1"/>
</dbReference>
<comment type="similarity">
    <text evidence="2 3">Belongs to the small heat shock protein (HSP20) family.</text>
</comment>
<evidence type="ECO:0008006" key="8">
    <source>
        <dbReference type="Google" id="ProtNLM"/>
    </source>
</evidence>
<comment type="caution">
    <text evidence="6">The sequence shown here is derived from an EMBL/GenBank/DDBJ whole genome shotgun (WGS) entry which is preliminary data.</text>
</comment>
<evidence type="ECO:0000256" key="2">
    <source>
        <dbReference type="PROSITE-ProRule" id="PRU00285"/>
    </source>
</evidence>
<dbReference type="SUPFAM" id="SSF49764">
    <property type="entry name" value="HSP20-like chaperones"/>
    <property type="match status" value="1"/>
</dbReference>
<dbReference type="EMBL" id="CM026424">
    <property type="protein sequence ID" value="KAG0581615.1"/>
    <property type="molecule type" value="Genomic_DNA"/>
</dbReference>
<dbReference type="PROSITE" id="PS51203">
    <property type="entry name" value="CS"/>
    <property type="match status" value="1"/>
</dbReference>
<evidence type="ECO:0000313" key="6">
    <source>
        <dbReference type="EMBL" id="KAG0581615.1"/>
    </source>
</evidence>